<dbReference type="NCBIfam" id="TIGR02467">
    <property type="entry name" value="CbiE"/>
    <property type="match status" value="1"/>
</dbReference>
<comment type="pathway">
    <text evidence="1">Cofactor biosynthesis; adenosylcobalamin biosynthesis.</text>
</comment>
<dbReference type="InterPro" id="IPR029063">
    <property type="entry name" value="SAM-dependent_MTases_sf"/>
</dbReference>
<dbReference type="SUPFAM" id="SSF53790">
    <property type="entry name" value="Tetrapyrrole methylase"/>
    <property type="match status" value="1"/>
</dbReference>
<keyword evidence="5" id="KW-0949">S-adenosyl-L-methionine</keyword>
<evidence type="ECO:0000313" key="8">
    <source>
        <dbReference type="Proteomes" id="UP000283587"/>
    </source>
</evidence>
<dbReference type="Pfam" id="PF00590">
    <property type="entry name" value="TP_methylase"/>
    <property type="match status" value="1"/>
</dbReference>
<keyword evidence="8" id="KW-1185">Reference proteome</keyword>
<organism evidence="7 8">
    <name type="scientific">Paracoccus siganidrum</name>
    <dbReference type="NCBI Taxonomy" id="1276757"/>
    <lineage>
        <taxon>Bacteria</taxon>
        <taxon>Pseudomonadati</taxon>
        <taxon>Pseudomonadota</taxon>
        <taxon>Alphaproteobacteria</taxon>
        <taxon>Rhodobacterales</taxon>
        <taxon>Paracoccaceae</taxon>
        <taxon>Paracoccus</taxon>
    </lineage>
</organism>
<keyword evidence="3 7" id="KW-0489">Methyltransferase</keyword>
<dbReference type="Gene3D" id="3.40.1010.10">
    <property type="entry name" value="Cobalt-precorrin-4 Transmethylase, Domain 1"/>
    <property type="match status" value="1"/>
</dbReference>
<dbReference type="GO" id="GO:0008276">
    <property type="term" value="F:protein methyltransferase activity"/>
    <property type="evidence" value="ECO:0007669"/>
    <property type="project" value="InterPro"/>
</dbReference>
<protein>
    <submittedName>
        <fullName evidence="7">Precorrin-6y C5,15-methyltransferase (Decarboxylating) subunit CbiE</fullName>
    </submittedName>
</protein>
<evidence type="ECO:0000256" key="1">
    <source>
        <dbReference type="ARBA" id="ARBA00004953"/>
    </source>
</evidence>
<dbReference type="InterPro" id="IPR006365">
    <property type="entry name" value="Cbl_synth_CobL"/>
</dbReference>
<dbReference type="PIRSF" id="PIRSF036428">
    <property type="entry name" value="CobL"/>
    <property type="match status" value="1"/>
</dbReference>
<evidence type="ECO:0000256" key="2">
    <source>
        <dbReference type="ARBA" id="ARBA00022573"/>
    </source>
</evidence>
<dbReference type="InterPro" id="IPR014777">
    <property type="entry name" value="4pyrrole_Mease_sub1"/>
</dbReference>
<keyword evidence="4 7" id="KW-0808">Transferase</keyword>
<accession>A0A418ZSW4</accession>
<dbReference type="EMBL" id="QZEW01000163">
    <property type="protein sequence ID" value="RJL01165.1"/>
    <property type="molecule type" value="Genomic_DNA"/>
</dbReference>
<sequence>MADPWLTIIGIGEDGLDGLPDASRRALDDAGAIFGGPRHLALAGAGARGREWPVPFDVAPVLALRGQPVAVLASGDPFWFGAGGSLTAHLRPGEWRALPAPGTFALAAARLGWRIEDTTCLGLHAAPFARARPHLARGCRVIATLRDETAPAALARWLAAQGLGAMRMTLLERLGGPRERILDSRADGFAATGIAAPVAVALDGADLPREAGLSAVPGRPQAVFTHDGQITRPPVRAITLAALAPRRGQLLWDVGGGSGSISVEWALAGGRAICIEPRPDRQLNIAANITAFGLEHRVELCPGAAPEALKDLPVPDAVFLGGGADQAMFAALWPLLPQGSRLVANAVTLETEALLAQLQARHGGQLMRIAIAEAEPLGRMRGWQAARPVVQWSVTR</sequence>
<dbReference type="SUPFAM" id="SSF53335">
    <property type="entry name" value="S-adenosyl-L-methionine-dependent methyltransferases"/>
    <property type="match status" value="1"/>
</dbReference>
<dbReference type="InterPro" id="IPR000878">
    <property type="entry name" value="4pyrrol_Mease"/>
</dbReference>
<dbReference type="Gene3D" id="3.40.50.150">
    <property type="entry name" value="Vaccinia Virus protein VP39"/>
    <property type="match status" value="1"/>
</dbReference>
<evidence type="ECO:0000256" key="3">
    <source>
        <dbReference type="ARBA" id="ARBA00022603"/>
    </source>
</evidence>
<evidence type="ECO:0000313" key="7">
    <source>
        <dbReference type="EMBL" id="RJL01165.1"/>
    </source>
</evidence>
<dbReference type="InterPro" id="IPR050714">
    <property type="entry name" value="Cobalamin_biosynth_MTase"/>
</dbReference>
<dbReference type="NCBIfam" id="TIGR02469">
    <property type="entry name" value="CbiT"/>
    <property type="match status" value="1"/>
</dbReference>
<dbReference type="GO" id="GO:0032259">
    <property type="term" value="P:methylation"/>
    <property type="evidence" value="ECO:0007669"/>
    <property type="project" value="UniProtKB-KW"/>
</dbReference>
<keyword evidence="2" id="KW-0169">Cobalamin biosynthesis</keyword>
<dbReference type="RefSeq" id="WP_119900984.1">
    <property type="nucleotide sequence ID" value="NZ_QNRC01000001.1"/>
</dbReference>
<evidence type="ECO:0000256" key="4">
    <source>
        <dbReference type="ARBA" id="ARBA00022679"/>
    </source>
</evidence>
<name>A0A418ZSW4_9RHOB</name>
<dbReference type="PANTHER" id="PTHR43182">
    <property type="entry name" value="COBALT-PRECORRIN-6B C(15)-METHYLTRANSFERASE (DECARBOXYLATING)"/>
    <property type="match status" value="1"/>
</dbReference>
<dbReference type="InterPro" id="IPR014008">
    <property type="entry name" value="Cbl_synth_MTase_CbiT"/>
</dbReference>
<dbReference type="UniPathway" id="UPA00148"/>
<dbReference type="InterPro" id="IPR035996">
    <property type="entry name" value="4pyrrol_Methylase_sf"/>
</dbReference>
<gene>
    <name evidence="7" type="primary">cbiE</name>
    <name evidence="7" type="ORF">D3P05_22480</name>
</gene>
<evidence type="ECO:0000259" key="6">
    <source>
        <dbReference type="Pfam" id="PF00590"/>
    </source>
</evidence>
<proteinExistence type="predicted"/>
<reference evidence="8" key="1">
    <citation type="submission" date="2018-09" db="EMBL/GenBank/DDBJ databases">
        <title>Paracoccus onubensis nov. sp. a moderate halophilic bacterium isolated from Gruta de las Maravillas (Aracena, Spain).</title>
        <authorList>
            <person name="Jurado V."/>
            <person name="Gutierrez-Patricio S."/>
            <person name="Gonzalez-Pimentel J.L."/>
            <person name="Miller A.Z."/>
            <person name="Laiz L."/>
            <person name="Saiz-Jimenez C."/>
        </authorList>
    </citation>
    <scope>NUCLEOTIDE SEQUENCE [LARGE SCALE GENOMIC DNA]</scope>
    <source>
        <strain evidence="8">DSM 26381</strain>
    </source>
</reference>
<dbReference type="InterPro" id="IPR012818">
    <property type="entry name" value="CbiE"/>
</dbReference>
<dbReference type="PANTHER" id="PTHR43182:SF1">
    <property type="entry name" value="COBALT-PRECORRIN-7 C(5)-METHYLTRANSFERASE"/>
    <property type="match status" value="1"/>
</dbReference>
<comment type="caution">
    <text evidence="7">The sequence shown here is derived from an EMBL/GenBank/DDBJ whole genome shotgun (WGS) entry which is preliminary data.</text>
</comment>
<dbReference type="OrthoDB" id="9787825at2"/>
<evidence type="ECO:0000256" key="5">
    <source>
        <dbReference type="ARBA" id="ARBA00022691"/>
    </source>
</evidence>
<dbReference type="GO" id="GO:0009236">
    <property type="term" value="P:cobalamin biosynthetic process"/>
    <property type="evidence" value="ECO:0007669"/>
    <property type="project" value="UniProtKB-UniPathway"/>
</dbReference>
<dbReference type="AlphaFoldDB" id="A0A418ZSW4"/>
<dbReference type="CDD" id="cd11644">
    <property type="entry name" value="Precorrin-6Y-MT"/>
    <property type="match status" value="1"/>
</dbReference>
<feature type="domain" description="Tetrapyrrole methylase" evidence="6">
    <location>
        <begin position="6"/>
        <end position="185"/>
    </location>
</feature>
<dbReference type="Proteomes" id="UP000283587">
    <property type="component" value="Unassembled WGS sequence"/>
</dbReference>